<reference evidence="2" key="1">
    <citation type="submission" date="2021-03" db="EMBL/GenBank/DDBJ databases">
        <title>Revisited historic fungal species revealed as producer of novel bioactive compounds through whole genome sequencing and comparative genomics.</title>
        <authorList>
            <person name="Vignolle G.A."/>
            <person name="Hochenegger N."/>
            <person name="Mach R.L."/>
            <person name="Mach-Aigner A.R."/>
            <person name="Javad Rahimi M."/>
            <person name="Salim K.A."/>
            <person name="Chan C.M."/>
            <person name="Lim L.B.L."/>
            <person name="Cai F."/>
            <person name="Druzhinina I.S."/>
            <person name="U'Ren J.M."/>
            <person name="Derntl C."/>
        </authorList>
    </citation>
    <scope>NUCLEOTIDE SEQUENCE</scope>
    <source>
        <strain evidence="2">TUCIM 5799</strain>
    </source>
</reference>
<dbReference type="AlphaFoldDB" id="A0A9Q0AWV7"/>
<dbReference type="Proteomes" id="UP000829685">
    <property type="component" value="Unassembled WGS sequence"/>
</dbReference>
<protein>
    <submittedName>
        <fullName evidence="2">Uncharacterized protein</fullName>
    </submittedName>
</protein>
<organism evidence="2 3">
    <name type="scientific">Neoarthrinium moseri</name>
    <dbReference type="NCBI Taxonomy" id="1658444"/>
    <lineage>
        <taxon>Eukaryota</taxon>
        <taxon>Fungi</taxon>
        <taxon>Dikarya</taxon>
        <taxon>Ascomycota</taxon>
        <taxon>Pezizomycotina</taxon>
        <taxon>Sordariomycetes</taxon>
        <taxon>Xylariomycetidae</taxon>
        <taxon>Amphisphaeriales</taxon>
        <taxon>Apiosporaceae</taxon>
        <taxon>Neoarthrinium</taxon>
    </lineage>
</organism>
<sequence>MPDRHSSSPAAAPTNPRPPADSSPTNPISYLDPARQPAMSDSSSPKATPKRKRDDLALEQKLSTSPAPKAFAHPVFSFQPHSSSSSDSAEDGNSSPRTKVANKFRHLSLESGGGVTPKTLPDGSASRTGVREEHARPRHSPEPLTFDFNGAAEDDDKMDDMQWDEAEESAMRKRHKLLQFDAAQSSPGPRGESSADAAGPVQVQVGEDGRLKLETAVDPAMVRVAKAGNAGDFKKAYPSINRLSDSKSRSRRRPTTPPLGPSRRKPTEGLPQEPTIVDPVRAALTWHEDEITVYDPEDKNDDGTGLNGIGFRPTPAVAYQRAQKRKKQLSEYKKREESEARAIRNQKRREQLGGGTEMKRTHSMVRVRFSDVEPETLVTT</sequence>
<feature type="compositionally biased region" description="Acidic residues" evidence="1">
    <location>
        <begin position="152"/>
        <end position="168"/>
    </location>
</feature>
<proteinExistence type="predicted"/>
<feature type="compositionally biased region" description="Basic and acidic residues" evidence="1">
    <location>
        <begin position="328"/>
        <end position="342"/>
    </location>
</feature>
<evidence type="ECO:0000313" key="2">
    <source>
        <dbReference type="EMBL" id="KAI1881610.1"/>
    </source>
</evidence>
<evidence type="ECO:0000313" key="3">
    <source>
        <dbReference type="Proteomes" id="UP000829685"/>
    </source>
</evidence>
<name>A0A9Q0AWV7_9PEZI</name>
<keyword evidence="3" id="KW-1185">Reference proteome</keyword>
<feature type="compositionally biased region" description="Low complexity" evidence="1">
    <location>
        <begin position="77"/>
        <end position="95"/>
    </location>
</feature>
<feature type="region of interest" description="Disordered" evidence="1">
    <location>
        <begin position="227"/>
        <end position="278"/>
    </location>
</feature>
<accession>A0A9Q0AWV7</accession>
<evidence type="ECO:0000256" key="1">
    <source>
        <dbReference type="SAM" id="MobiDB-lite"/>
    </source>
</evidence>
<feature type="region of interest" description="Disordered" evidence="1">
    <location>
        <begin position="1"/>
        <end position="206"/>
    </location>
</feature>
<gene>
    <name evidence="2" type="ORF">JX265_000436</name>
</gene>
<feature type="region of interest" description="Disordered" evidence="1">
    <location>
        <begin position="291"/>
        <end position="380"/>
    </location>
</feature>
<feature type="compositionally biased region" description="Basic and acidic residues" evidence="1">
    <location>
        <begin position="129"/>
        <end position="141"/>
    </location>
</feature>
<dbReference type="EMBL" id="JAFIMR010000001">
    <property type="protein sequence ID" value="KAI1881610.1"/>
    <property type="molecule type" value="Genomic_DNA"/>
</dbReference>
<comment type="caution">
    <text evidence="2">The sequence shown here is derived from an EMBL/GenBank/DDBJ whole genome shotgun (WGS) entry which is preliminary data.</text>
</comment>